<dbReference type="InterPro" id="IPR015424">
    <property type="entry name" value="PyrdxlP-dep_Trfase"/>
</dbReference>
<dbReference type="Pfam" id="PF01212">
    <property type="entry name" value="Beta_elim_lyase"/>
    <property type="match status" value="1"/>
</dbReference>
<dbReference type="InterPro" id="IPR001597">
    <property type="entry name" value="ArAA_b-elim_lyase/Thr_aldolase"/>
</dbReference>
<name>A0AAT9LAI5_9FIRM</name>
<evidence type="ECO:0000256" key="5">
    <source>
        <dbReference type="PIRSR" id="PIRSR017617-1"/>
    </source>
</evidence>
<dbReference type="FunFam" id="3.90.1150.10:FF:000041">
    <property type="entry name" value="Low-specificity L-threonine aldolase"/>
    <property type="match status" value="1"/>
</dbReference>
<dbReference type="GO" id="GO:0006545">
    <property type="term" value="P:glycine biosynthetic process"/>
    <property type="evidence" value="ECO:0007669"/>
    <property type="project" value="TreeGrafter"/>
</dbReference>
<sequence length="351" mass="38334">MPEKRVIDLRSDTVTKPTPEMREAMARAEVGDDVYGEDPTVNRLEALGAEMVGKEAAVFVPSGTMGNQISVMSWTERGDEIILESQSHIYMYEVGATAVLSQVQVRPIPGHYGAMDPEEVALAIRKPNIHFPRTRLICLENTHNRSGGCVVPLDNMKRIYEIAKEKGVFVHLDGARVFNAAVALGVDVKEITKYADSVQFCLSKGLCAPVGSLVAGPRTFVDRARKYRKMLGGGMRQAGILAAAGIIALEKMTKRLHEDHANAKRLAEGLSRIPGLGIDMASVQTNMVAVSTRGLGMDGPEFVALMKPHGVLFNADLPYRVRMVTHNDVTAEDIDEAIRRIAFAVESLPKK</sequence>
<dbReference type="NCBIfam" id="NF007825">
    <property type="entry name" value="PRK10534.1"/>
    <property type="match status" value="1"/>
</dbReference>
<dbReference type="InterPro" id="IPR023603">
    <property type="entry name" value="Low_specificity_L-TA-like"/>
</dbReference>
<dbReference type="NCBIfam" id="NF041359">
    <property type="entry name" value="GntG_guanitoxin"/>
    <property type="match status" value="1"/>
</dbReference>
<evidence type="ECO:0000259" key="6">
    <source>
        <dbReference type="Pfam" id="PF01212"/>
    </source>
</evidence>
<dbReference type="EC" id="4.1.2.48" evidence="7"/>
<keyword evidence="3" id="KW-0663">Pyridoxal phosphate</keyword>
<dbReference type="PANTHER" id="PTHR48097:SF9">
    <property type="entry name" value="L-THREONINE ALDOLASE"/>
    <property type="match status" value="1"/>
</dbReference>
<feature type="domain" description="Aromatic amino acid beta-eliminating lyase/threonine aldolase" evidence="6">
    <location>
        <begin position="8"/>
        <end position="291"/>
    </location>
</feature>
<organism evidence="7">
    <name type="scientific">Candidatus Fermentithermobacillus carboniphilus</name>
    <dbReference type="NCBI Taxonomy" id="3085328"/>
    <lineage>
        <taxon>Bacteria</taxon>
        <taxon>Bacillati</taxon>
        <taxon>Bacillota</taxon>
        <taxon>Candidatus Fermentithermobacillia</taxon>
        <taxon>Candidatus Fermentithermobacillales</taxon>
        <taxon>Candidatus Fermentithermobacillaceae</taxon>
        <taxon>Candidatus Fermentithermobacillus</taxon>
    </lineage>
</organism>
<dbReference type="InterPro" id="IPR015422">
    <property type="entry name" value="PyrdxlP-dep_Trfase_small"/>
</dbReference>
<feature type="modified residue" description="N6-(pyridoxal phosphate)lysine" evidence="5">
    <location>
        <position position="204"/>
    </location>
</feature>
<evidence type="ECO:0000256" key="1">
    <source>
        <dbReference type="ARBA" id="ARBA00001933"/>
    </source>
</evidence>
<gene>
    <name evidence="7" type="primary">ltaE</name>
    <name evidence="7" type="ORF">IMF26_08450</name>
</gene>
<accession>A0AAT9LAI5</accession>
<dbReference type="KEGG" id="fcz:IMF26_08450"/>
<evidence type="ECO:0000256" key="3">
    <source>
        <dbReference type="ARBA" id="ARBA00022898"/>
    </source>
</evidence>
<evidence type="ECO:0000256" key="2">
    <source>
        <dbReference type="ARBA" id="ARBA00006966"/>
    </source>
</evidence>
<dbReference type="AlphaFoldDB" id="A0AAT9LAI5"/>
<dbReference type="InterPro" id="IPR015421">
    <property type="entry name" value="PyrdxlP-dep_Trfase_major"/>
</dbReference>
<proteinExistence type="inferred from homology"/>
<dbReference type="GO" id="GO:0006567">
    <property type="term" value="P:L-threonine catabolic process"/>
    <property type="evidence" value="ECO:0007669"/>
    <property type="project" value="TreeGrafter"/>
</dbReference>
<dbReference type="FunFam" id="3.40.640.10:FF:000030">
    <property type="entry name" value="Low-specificity L-threonine aldolase"/>
    <property type="match status" value="1"/>
</dbReference>
<dbReference type="GO" id="GO:0005829">
    <property type="term" value="C:cytosol"/>
    <property type="evidence" value="ECO:0007669"/>
    <property type="project" value="TreeGrafter"/>
</dbReference>
<protein>
    <submittedName>
        <fullName evidence="7">Low-specificity L-threonine aldolase</fullName>
        <ecNumber evidence="7">4.1.2.48</ecNumber>
    </submittedName>
</protein>
<dbReference type="SUPFAM" id="SSF53383">
    <property type="entry name" value="PLP-dependent transferases"/>
    <property type="match status" value="1"/>
</dbReference>
<dbReference type="CDD" id="cd06502">
    <property type="entry name" value="TA_like"/>
    <property type="match status" value="1"/>
</dbReference>
<keyword evidence="4 7" id="KW-0456">Lyase</keyword>
<evidence type="ECO:0000256" key="4">
    <source>
        <dbReference type="ARBA" id="ARBA00023239"/>
    </source>
</evidence>
<dbReference type="PIRSF" id="PIRSF017617">
    <property type="entry name" value="Thr_aldolase"/>
    <property type="match status" value="1"/>
</dbReference>
<dbReference type="Gene3D" id="3.40.640.10">
    <property type="entry name" value="Type I PLP-dependent aspartate aminotransferase-like (Major domain)"/>
    <property type="match status" value="1"/>
</dbReference>
<dbReference type="PANTHER" id="PTHR48097">
    <property type="entry name" value="L-THREONINE ALDOLASE-RELATED"/>
    <property type="match status" value="1"/>
</dbReference>
<dbReference type="Gene3D" id="3.90.1150.10">
    <property type="entry name" value="Aspartate Aminotransferase, domain 1"/>
    <property type="match status" value="1"/>
</dbReference>
<reference evidence="7" key="1">
    <citation type="submission" date="2020-10" db="EMBL/GenBank/DDBJ databases">
        <authorList>
            <person name="Kadnikov V."/>
            <person name="Beletsky A.V."/>
            <person name="Mardanov A.V."/>
            <person name="Karnachuk O.V."/>
            <person name="Ravin N.V."/>
        </authorList>
    </citation>
    <scope>NUCLEOTIDE SEQUENCE</scope>
    <source>
        <strain evidence="7">Bu02</strain>
    </source>
</reference>
<dbReference type="GO" id="GO:0008732">
    <property type="term" value="F:L-allo-threonine aldolase activity"/>
    <property type="evidence" value="ECO:0007669"/>
    <property type="project" value="TreeGrafter"/>
</dbReference>
<comment type="similarity">
    <text evidence="2">Belongs to the threonine aldolase family.</text>
</comment>
<reference evidence="7" key="2">
    <citation type="journal article" date="2023" name="Biology">
        <title>Prokaryotic Life Associated with Coal-Fire Gas Vents Revealed by Metagenomics.</title>
        <authorList>
            <person name="Kadnikov V.V."/>
            <person name="Mardanov A.V."/>
            <person name="Beletsky A.V."/>
            <person name="Karnachuk O.V."/>
            <person name="Ravin N.V."/>
        </authorList>
    </citation>
    <scope>NUCLEOTIDE SEQUENCE</scope>
    <source>
        <strain evidence="7">Bu02</strain>
    </source>
</reference>
<evidence type="ECO:0000313" key="7">
    <source>
        <dbReference type="EMBL" id="QUL98079.1"/>
    </source>
</evidence>
<comment type="cofactor">
    <cofactor evidence="1">
        <name>pyridoxal 5'-phosphate</name>
        <dbReference type="ChEBI" id="CHEBI:597326"/>
    </cofactor>
</comment>
<dbReference type="EMBL" id="CP062796">
    <property type="protein sequence ID" value="QUL98079.1"/>
    <property type="molecule type" value="Genomic_DNA"/>
</dbReference>